<keyword evidence="6 11" id="KW-0129">CBS domain</keyword>
<dbReference type="PROSITE" id="PS00901">
    <property type="entry name" value="CYS_SYNTHASE"/>
    <property type="match status" value="1"/>
</dbReference>
<keyword evidence="7" id="KW-0456">Lyase</keyword>
<keyword evidence="5" id="KW-0663">Pyridoxal phosphate</keyword>
<dbReference type="InterPro" id="IPR005857">
    <property type="entry name" value="Cysta_beta_synth"/>
</dbReference>
<evidence type="ECO:0000256" key="6">
    <source>
        <dbReference type="ARBA" id="ARBA00023122"/>
    </source>
</evidence>
<dbReference type="PROSITE" id="PS51371">
    <property type="entry name" value="CBS"/>
    <property type="match status" value="1"/>
</dbReference>
<dbReference type="FunFam" id="3.40.50.1100:FF:000118">
    <property type="entry name" value="Related to CYS4-cystathionine beta-synthase"/>
    <property type="match status" value="1"/>
</dbReference>
<organism evidence="14 15">
    <name type="scientific">Beutenbergia cavernae (strain ATCC BAA-8 / DSM 12333 / CCUG 43141 / JCM 11478 / NBRC 16432 / NCIMB 13614 / HKI 0122)</name>
    <dbReference type="NCBI Taxonomy" id="471853"/>
    <lineage>
        <taxon>Bacteria</taxon>
        <taxon>Bacillati</taxon>
        <taxon>Actinomycetota</taxon>
        <taxon>Actinomycetes</taxon>
        <taxon>Micrococcales</taxon>
        <taxon>Beutenbergiaceae</taxon>
        <taxon>Beutenbergia</taxon>
    </lineage>
</organism>
<dbReference type="InterPro" id="IPR001926">
    <property type="entry name" value="TrpB-like_PALP"/>
</dbReference>
<evidence type="ECO:0000256" key="9">
    <source>
        <dbReference type="ARBA" id="ARBA00047490"/>
    </source>
</evidence>
<accession>C5C0C9</accession>
<dbReference type="UniPathway" id="UPA00136">
    <property type="reaction ID" value="UER00201"/>
</dbReference>
<dbReference type="KEGG" id="bcv:Bcav_1054"/>
<dbReference type="RefSeq" id="WP_015881555.1">
    <property type="nucleotide sequence ID" value="NC_012669.1"/>
</dbReference>
<dbReference type="AlphaFoldDB" id="C5C0C9"/>
<dbReference type="GO" id="GO:0016765">
    <property type="term" value="F:transferase activity, transferring alkyl or aryl (other than methyl) groups"/>
    <property type="evidence" value="ECO:0007669"/>
    <property type="project" value="UniProtKB-ARBA"/>
</dbReference>
<gene>
    <name evidence="14" type="ordered locus">Bcav_1054</name>
</gene>
<evidence type="ECO:0000256" key="3">
    <source>
        <dbReference type="ARBA" id="ARBA00007103"/>
    </source>
</evidence>
<evidence type="ECO:0000256" key="10">
    <source>
        <dbReference type="NCBIfam" id="TIGR01137"/>
    </source>
</evidence>
<dbReference type="Gene3D" id="3.40.50.1100">
    <property type="match status" value="2"/>
</dbReference>
<comment type="pathway">
    <text evidence="2">Amino-acid biosynthesis; L-cysteine biosynthesis; L-cysteine from L-homocysteine and L-serine: step 1/2.</text>
</comment>
<dbReference type="GO" id="GO:0004122">
    <property type="term" value="F:cystathionine beta-synthase activity"/>
    <property type="evidence" value="ECO:0007669"/>
    <property type="project" value="UniProtKB-UniRule"/>
</dbReference>
<dbReference type="CDD" id="cd01561">
    <property type="entry name" value="CBS_like"/>
    <property type="match status" value="1"/>
</dbReference>
<dbReference type="FunFam" id="3.40.50.1100:FF:000003">
    <property type="entry name" value="Cystathionine beta-synthase"/>
    <property type="match status" value="1"/>
</dbReference>
<dbReference type="Gene3D" id="3.10.580.10">
    <property type="entry name" value="CBS-domain"/>
    <property type="match status" value="1"/>
</dbReference>
<dbReference type="SUPFAM" id="SSF54631">
    <property type="entry name" value="CBS-domain pair"/>
    <property type="match status" value="1"/>
</dbReference>
<dbReference type="InterPro" id="IPR000644">
    <property type="entry name" value="CBS_dom"/>
</dbReference>
<feature type="domain" description="CBS" evidence="13">
    <location>
        <begin position="346"/>
        <end position="407"/>
    </location>
</feature>
<evidence type="ECO:0000256" key="1">
    <source>
        <dbReference type="ARBA" id="ARBA00001933"/>
    </source>
</evidence>
<evidence type="ECO:0000256" key="11">
    <source>
        <dbReference type="PROSITE-ProRule" id="PRU00703"/>
    </source>
</evidence>
<dbReference type="STRING" id="471853.Bcav_1054"/>
<dbReference type="PANTHER" id="PTHR10314">
    <property type="entry name" value="CYSTATHIONINE BETA-SYNTHASE"/>
    <property type="match status" value="1"/>
</dbReference>
<dbReference type="InterPro" id="IPR036052">
    <property type="entry name" value="TrpB-like_PALP_sf"/>
</dbReference>
<dbReference type="InterPro" id="IPR001216">
    <property type="entry name" value="P-phosphate_BS"/>
</dbReference>
<dbReference type="GO" id="GO:0005737">
    <property type="term" value="C:cytoplasm"/>
    <property type="evidence" value="ECO:0007669"/>
    <property type="project" value="InterPro"/>
</dbReference>
<dbReference type="InterPro" id="IPR050214">
    <property type="entry name" value="Cys_Synth/Cystath_Beta-Synth"/>
</dbReference>
<dbReference type="eggNOG" id="COG0031">
    <property type="taxonomic scope" value="Bacteria"/>
</dbReference>
<dbReference type="Proteomes" id="UP000007962">
    <property type="component" value="Chromosome"/>
</dbReference>
<dbReference type="GO" id="GO:0019343">
    <property type="term" value="P:cysteine biosynthetic process via cystathionine"/>
    <property type="evidence" value="ECO:0007669"/>
    <property type="project" value="InterPro"/>
</dbReference>
<comment type="catalytic activity">
    <reaction evidence="9">
        <text>L-homocysteine + L-serine = L,L-cystathionine + H2O</text>
        <dbReference type="Rhea" id="RHEA:10112"/>
        <dbReference type="ChEBI" id="CHEBI:15377"/>
        <dbReference type="ChEBI" id="CHEBI:33384"/>
        <dbReference type="ChEBI" id="CHEBI:58161"/>
        <dbReference type="ChEBI" id="CHEBI:58199"/>
        <dbReference type="EC" id="4.2.1.22"/>
    </reaction>
</comment>
<evidence type="ECO:0000259" key="13">
    <source>
        <dbReference type="PROSITE" id="PS51371"/>
    </source>
</evidence>
<dbReference type="Pfam" id="PF00571">
    <property type="entry name" value="CBS"/>
    <property type="match status" value="2"/>
</dbReference>
<dbReference type="SUPFAM" id="SSF53686">
    <property type="entry name" value="Tryptophan synthase beta subunit-like PLP-dependent enzymes"/>
    <property type="match status" value="1"/>
</dbReference>
<evidence type="ECO:0000313" key="14">
    <source>
        <dbReference type="EMBL" id="ACQ79315.1"/>
    </source>
</evidence>
<evidence type="ECO:0000256" key="2">
    <source>
        <dbReference type="ARBA" id="ARBA00005003"/>
    </source>
</evidence>
<sequence length="465" mass="48435">MRYAAHISELVGSTPLVRLSSVTDGLSAVVLAKIEYLNPGGSIKDRIAARIIDAAEAEGKLRPGGTIVEPTSGNTGVGLALIAQQRGYRCIFVCPDKVAQDKRDVLTAYGAQVVVTPTAVPPDHPDSYYSVSDRLASEIDGAFKPDQYSNPNGPASHYASTGPEIWADTDGRVTHLVAGIGTGGTITGTGRYLHDASADRESGPVRVVGVDPDGSVYSGGSGRPYLVEGVGEDFWPGAYDPAVPDEVLAVTDADSFEMTRRLAREEGLLVGGSSGMAAVAALRVARRLEEEDPAAAADAVVVVILPDGGRGYLSKVFNDAWMRSYGFLDAGEGATAADVLRTKSGELPALVHTHPGETVRDAVEILHEYGVSQMPVVGAEPPVVVGEVAGSVSERDLLDAVFAGQASLADRVEAHMGPPLPYIGAGESVVAVQKALVDSDALVVTDDGRPIGVLTRADLLGYLAR</sequence>
<proteinExistence type="inferred from homology"/>
<keyword evidence="15" id="KW-1185">Reference proteome</keyword>
<dbReference type="eggNOG" id="COG3620">
    <property type="taxonomic scope" value="Bacteria"/>
</dbReference>
<evidence type="ECO:0000256" key="7">
    <source>
        <dbReference type="ARBA" id="ARBA00023239"/>
    </source>
</evidence>
<dbReference type="HOGENOM" id="CLU_021018_0_2_11"/>
<dbReference type="EC" id="4.2.1.22" evidence="4 10"/>
<name>C5C0C9_BEUC1</name>
<protein>
    <recommendedName>
        <fullName evidence="8 10">Cystathionine beta-synthase</fullName>
        <ecNumber evidence="4 10">4.2.1.22</ecNumber>
    </recommendedName>
</protein>
<dbReference type="OrthoDB" id="9805733at2"/>
<comment type="similarity">
    <text evidence="3">Belongs to the cysteine synthase/cystathionine beta-synthase family.</text>
</comment>
<evidence type="ECO:0000256" key="4">
    <source>
        <dbReference type="ARBA" id="ARBA00012041"/>
    </source>
</evidence>
<evidence type="ECO:0000256" key="12">
    <source>
        <dbReference type="SAM" id="MobiDB-lite"/>
    </source>
</evidence>
<dbReference type="SMART" id="SM00116">
    <property type="entry name" value="CBS"/>
    <property type="match status" value="2"/>
</dbReference>
<dbReference type="NCBIfam" id="TIGR01137">
    <property type="entry name" value="cysta_beta"/>
    <property type="match status" value="1"/>
</dbReference>
<reference evidence="14 15" key="1">
    <citation type="journal article" date="2009" name="Stand. Genomic Sci.">
        <title>Complete genome sequence of Beutenbergia cavernae type strain (HKI 0122).</title>
        <authorList>
            <person name="Land M."/>
            <person name="Pukall R."/>
            <person name="Abt B."/>
            <person name="Goker M."/>
            <person name="Rohde M."/>
            <person name="Glavina Del Rio T."/>
            <person name="Tice H."/>
            <person name="Copeland A."/>
            <person name="Cheng J.F."/>
            <person name="Lucas S."/>
            <person name="Chen F."/>
            <person name="Nolan M."/>
            <person name="Bruce D."/>
            <person name="Goodwin L."/>
            <person name="Pitluck S."/>
            <person name="Ivanova N."/>
            <person name="Mavromatis K."/>
            <person name="Ovchinnikova G."/>
            <person name="Pati A."/>
            <person name="Chen A."/>
            <person name="Palaniappan K."/>
            <person name="Hauser L."/>
            <person name="Chang Y.J."/>
            <person name="Jefferies C.C."/>
            <person name="Saunders E."/>
            <person name="Brettin T."/>
            <person name="Detter J.C."/>
            <person name="Han C."/>
            <person name="Chain P."/>
            <person name="Bristow J."/>
            <person name="Eisen J.A."/>
            <person name="Markowitz V."/>
            <person name="Hugenholtz P."/>
            <person name="Kyrpides N.C."/>
            <person name="Klenk H.P."/>
            <person name="Lapidus A."/>
        </authorList>
    </citation>
    <scope>NUCLEOTIDE SEQUENCE [LARGE SCALE GENOMIC DNA]</scope>
    <source>
        <strain evidence="15">ATCC BAA-8 / DSM 12333 / NBRC 16432</strain>
    </source>
</reference>
<dbReference type="Pfam" id="PF00291">
    <property type="entry name" value="PALP"/>
    <property type="match status" value="1"/>
</dbReference>
<evidence type="ECO:0000313" key="15">
    <source>
        <dbReference type="Proteomes" id="UP000007962"/>
    </source>
</evidence>
<evidence type="ECO:0000256" key="5">
    <source>
        <dbReference type="ARBA" id="ARBA00022898"/>
    </source>
</evidence>
<dbReference type="InterPro" id="IPR046342">
    <property type="entry name" value="CBS_dom_sf"/>
</dbReference>
<comment type="cofactor">
    <cofactor evidence="1">
        <name>pyridoxal 5'-phosphate</name>
        <dbReference type="ChEBI" id="CHEBI:597326"/>
    </cofactor>
</comment>
<evidence type="ECO:0000256" key="8">
    <source>
        <dbReference type="ARBA" id="ARBA00026192"/>
    </source>
</evidence>
<dbReference type="GO" id="GO:0006535">
    <property type="term" value="P:cysteine biosynthetic process from serine"/>
    <property type="evidence" value="ECO:0007669"/>
    <property type="project" value="InterPro"/>
</dbReference>
<feature type="region of interest" description="Disordered" evidence="12">
    <location>
        <begin position="144"/>
        <end position="164"/>
    </location>
</feature>
<dbReference type="EMBL" id="CP001618">
    <property type="protein sequence ID" value="ACQ79315.1"/>
    <property type="molecule type" value="Genomic_DNA"/>
</dbReference>